<dbReference type="Proteomes" id="UP001157418">
    <property type="component" value="Unassembled WGS sequence"/>
</dbReference>
<dbReference type="AlphaFoldDB" id="A0AAU9NZ06"/>
<name>A0AAU9NZ06_9ASTR</name>
<keyword evidence="2" id="KW-1185">Reference proteome</keyword>
<reference evidence="1 2" key="1">
    <citation type="submission" date="2022-01" db="EMBL/GenBank/DDBJ databases">
        <authorList>
            <person name="Xiong W."/>
            <person name="Schranz E."/>
        </authorList>
    </citation>
    <scope>NUCLEOTIDE SEQUENCE [LARGE SCALE GENOMIC DNA]</scope>
</reference>
<sequence>MIGVFSLAAHARPSSSACLHLSGQLTSPPMSFLTLPSSDIEFPVLSSYVAADEPFSTVSFASSNKQDLSVEEYLFLFTCPNEIHGFDSSCRCSIRF</sequence>
<comment type="caution">
    <text evidence="1">The sequence shown here is derived from an EMBL/GenBank/DDBJ whole genome shotgun (WGS) entry which is preliminary data.</text>
</comment>
<evidence type="ECO:0000313" key="1">
    <source>
        <dbReference type="EMBL" id="CAH1442993.1"/>
    </source>
</evidence>
<proteinExistence type="predicted"/>
<organism evidence="1 2">
    <name type="scientific">Lactuca virosa</name>
    <dbReference type="NCBI Taxonomy" id="75947"/>
    <lineage>
        <taxon>Eukaryota</taxon>
        <taxon>Viridiplantae</taxon>
        <taxon>Streptophyta</taxon>
        <taxon>Embryophyta</taxon>
        <taxon>Tracheophyta</taxon>
        <taxon>Spermatophyta</taxon>
        <taxon>Magnoliopsida</taxon>
        <taxon>eudicotyledons</taxon>
        <taxon>Gunneridae</taxon>
        <taxon>Pentapetalae</taxon>
        <taxon>asterids</taxon>
        <taxon>campanulids</taxon>
        <taxon>Asterales</taxon>
        <taxon>Asteraceae</taxon>
        <taxon>Cichorioideae</taxon>
        <taxon>Cichorieae</taxon>
        <taxon>Lactucinae</taxon>
        <taxon>Lactuca</taxon>
    </lineage>
</organism>
<protein>
    <submittedName>
        <fullName evidence="1">Uncharacterized protein</fullName>
    </submittedName>
</protein>
<gene>
    <name evidence="1" type="ORF">LVIROSA_LOCUS28945</name>
</gene>
<accession>A0AAU9NZ06</accession>
<dbReference type="EMBL" id="CAKMRJ010005412">
    <property type="protein sequence ID" value="CAH1442993.1"/>
    <property type="molecule type" value="Genomic_DNA"/>
</dbReference>
<evidence type="ECO:0000313" key="2">
    <source>
        <dbReference type="Proteomes" id="UP001157418"/>
    </source>
</evidence>